<dbReference type="VEuPathDB" id="MicrosporidiaDB:CWI38_1034p0030"/>
<evidence type="ECO:0000256" key="1">
    <source>
        <dbReference type="SAM" id="MobiDB-lite"/>
    </source>
</evidence>
<dbReference type="AlphaFoldDB" id="A0A4Q9LT88"/>
<evidence type="ECO:0000313" key="2">
    <source>
        <dbReference type="EMBL" id="TBU11799.1"/>
    </source>
</evidence>
<reference evidence="2 3" key="1">
    <citation type="submission" date="2017-12" db="EMBL/GenBank/DDBJ databases">
        <authorList>
            <person name="Pombert J.-F."/>
            <person name="Haag K.L."/>
            <person name="Ebert D."/>
        </authorList>
    </citation>
    <scope>NUCLEOTIDE SEQUENCE [LARGE SCALE GENOMIC DNA]</scope>
    <source>
        <strain evidence="2">IL-G-3</strain>
    </source>
</reference>
<feature type="compositionally biased region" description="Polar residues" evidence="1">
    <location>
        <begin position="255"/>
        <end position="275"/>
    </location>
</feature>
<keyword evidence="3" id="KW-1185">Reference proteome</keyword>
<protein>
    <submittedName>
        <fullName evidence="2">Uncharacterized protein</fullName>
    </submittedName>
</protein>
<dbReference type="EMBL" id="PITK01001034">
    <property type="protein sequence ID" value="TBU11799.1"/>
    <property type="molecule type" value="Genomic_DNA"/>
</dbReference>
<name>A0A4Q9LT88_9MICR</name>
<dbReference type="Proteomes" id="UP000292282">
    <property type="component" value="Unassembled WGS sequence"/>
</dbReference>
<comment type="caution">
    <text evidence="2">The sequence shown here is derived from an EMBL/GenBank/DDBJ whole genome shotgun (WGS) entry which is preliminary data.</text>
</comment>
<accession>A0A4Q9LT88</accession>
<feature type="region of interest" description="Disordered" evidence="1">
    <location>
        <begin position="246"/>
        <end position="275"/>
    </location>
</feature>
<organism evidence="2 3">
    <name type="scientific">Hamiltosporidium tvaerminnensis</name>
    <dbReference type="NCBI Taxonomy" id="1176355"/>
    <lineage>
        <taxon>Eukaryota</taxon>
        <taxon>Fungi</taxon>
        <taxon>Fungi incertae sedis</taxon>
        <taxon>Microsporidia</taxon>
        <taxon>Dubosqiidae</taxon>
        <taxon>Hamiltosporidium</taxon>
    </lineage>
</organism>
<sequence length="296" mass="34401">MIGKIKNSGNIKKINISKVTKNQGLESSELIGILNKMNKSKQDIDDTVNIHRSIFKIIKNLKIKEEEEENLETKEEWQKVNLSFLENPALKLNETSICHHEYKRFPMLKYHMEYKFPIMVYKKNEYSFQSKLLNKASQDNKQEILFNNLENKETKAKNNIKYDLLNKSEKTKLAPFCNKKPLKYKSSHKDSIFGKISSIFKSSLKKILIIEKKLIHFLITLSVNVCYYEIRDARGTNIPLKEAKREEDGAKNFKPKNNTPLISQGGTTLEEPTNNINKESDLEEETAVVKEVEENI</sequence>
<evidence type="ECO:0000313" key="3">
    <source>
        <dbReference type="Proteomes" id="UP000292282"/>
    </source>
</evidence>
<gene>
    <name evidence="2" type="ORF">CWI38_1034p0030</name>
</gene>
<proteinExistence type="predicted"/>